<dbReference type="RefSeq" id="WP_201080579.1">
    <property type="nucleotide sequence ID" value="NZ_CP067420.1"/>
</dbReference>
<evidence type="ECO:0000259" key="2">
    <source>
        <dbReference type="Pfam" id="PF06568"/>
    </source>
</evidence>
<evidence type="ECO:0000256" key="1">
    <source>
        <dbReference type="SAM" id="MobiDB-lite"/>
    </source>
</evidence>
<proteinExistence type="predicted"/>
<sequence>MNLFKHIGQIWSQYRAFRSTYSELSQLSDAELKDMGLYRGDIVRIAYDAAESSLTPAKPANRQGRSNAADTFGVLRESH</sequence>
<protein>
    <submittedName>
        <fullName evidence="3">DUF1127 domain-containing protein</fullName>
    </submittedName>
</protein>
<dbReference type="Proteomes" id="UP000595197">
    <property type="component" value="Chromosome"/>
</dbReference>
<evidence type="ECO:0000313" key="3">
    <source>
        <dbReference type="EMBL" id="QQP92045.1"/>
    </source>
</evidence>
<name>A0ABX7BE69_9PROT</name>
<dbReference type="Pfam" id="PF06568">
    <property type="entry name" value="YjiS-like"/>
    <property type="match status" value="1"/>
</dbReference>
<gene>
    <name evidence="3" type="ORF">IGS68_12930</name>
</gene>
<feature type="region of interest" description="Disordered" evidence="1">
    <location>
        <begin position="56"/>
        <end position="79"/>
    </location>
</feature>
<keyword evidence="4" id="KW-1185">Reference proteome</keyword>
<dbReference type="EMBL" id="CP067420">
    <property type="protein sequence ID" value="QQP92045.1"/>
    <property type="molecule type" value="Genomic_DNA"/>
</dbReference>
<evidence type="ECO:0000313" key="4">
    <source>
        <dbReference type="Proteomes" id="UP000595197"/>
    </source>
</evidence>
<dbReference type="InterPro" id="IPR009506">
    <property type="entry name" value="YjiS-like"/>
</dbReference>
<reference evidence="3" key="1">
    <citation type="submission" date="2021-02" db="EMBL/GenBank/DDBJ databases">
        <title>Skermanella TT6 skin isolate.</title>
        <authorList>
            <person name="Lee K."/>
            <person name="Ganzorig M."/>
        </authorList>
    </citation>
    <scope>NUCLEOTIDE SEQUENCE</scope>
    <source>
        <strain evidence="3">TT6</strain>
    </source>
</reference>
<feature type="domain" description="YjiS-like" evidence="2">
    <location>
        <begin position="9"/>
        <end position="42"/>
    </location>
</feature>
<organism evidence="3 4">
    <name type="scientific">Skermanella cutis</name>
    <dbReference type="NCBI Taxonomy" id="2775420"/>
    <lineage>
        <taxon>Bacteria</taxon>
        <taxon>Pseudomonadati</taxon>
        <taxon>Pseudomonadota</taxon>
        <taxon>Alphaproteobacteria</taxon>
        <taxon>Rhodospirillales</taxon>
        <taxon>Azospirillaceae</taxon>
        <taxon>Skermanella</taxon>
    </lineage>
</organism>
<accession>A0ABX7BE69</accession>